<organism evidence="1 2">
    <name type="scientific">Sesamum alatum</name>
    <dbReference type="NCBI Taxonomy" id="300844"/>
    <lineage>
        <taxon>Eukaryota</taxon>
        <taxon>Viridiplantae</taxon>
        <taxon>Streptophyta</taxon>
        <taxon>Embryophyta</taxon>
        <taxon>Tracheophyta</taxon>
        <taxon>Spermatophyta</taxon>
        <taxon>Magnoliopsida</taxon>
        <taxon>eudicotyledons</taxon>
        <taxon>Gunneridae</taxon>
        <taxon>Pentapetalae</taxon>
        <taxon>asterids</taxon>
        <taxon>lamiids</taxon>
        <taxon>Lamiales</taxon>
        <taxon>Pedaliaceae</taxon>
        <taxon>Sesamum</taxon>
    </lineage>
</organism>
<accession>A0AAE1Y7X6</accession>
<proteinExistence type="predicted"/>
<dbReference type="EMBL" id="JACGWO010000006">
    <property type="protein sequence ID" value="KAK4425024.1"/>
    <property type="molecule type" value="Genomic_DNA"/>
</dbReference>
<dbReference type="AlphaFoldDB" id="A0AAE1Y7X6"/>
<name>A0AAE1Y7X6_9LAMI</name>
<protein>
    <submittedName>
        <fullName evidence="1">Uncharacterized protein</fullName>
    </submittedName>
</protein>
<evidence type="ECO:0000313" key="2">
    <source>
        <dbReference type="Proteomes" id="UP001293254"/>
    </source>
</evidence>
<reference evidence="1" key="2">
    <citation type="journal article" date="2024" name="Plant">
        <title>Genomic evolution and insights into agronomic trait innovations of Sesamum species.</title>
        <authorList>
            <person name="Miao H."/>
            <person name="Wang L."/>
            <person name="Qu L."/>
            <person name="Liu H."/>
            <person name="Sun Y."/>
            <person name="Le M."/>
            <person name="Wang Q."/>
            <person name="Wei S."/>
            <person name="Zheng Y."/>
            <person name="Lin W."/>
            <person name="Duan Y."/>
            <person name="Cao H."/>
            <person name="Xiong S."/>
            <person name="Wang X."/>
            <person name="Wei L."/>
            <person name="Li C."/>
            <person name="Ma Q."/>
            <person name="Ju M."/>
            <person name="Zhao R."/>
            <person name="Li G."/>
            <person name="Mu C."/>
            <person name="Tian Q."/>
            <person name="Mei H."/>
            <person name="Zhang T."/>
            <person name="Gao T."/>
            <person name="Zhang H."/>
        </authorList>
    </citation>
    <scope>NUCLEOTIDE SEQUENCE</scope>
    <source>
        <strain evidence="1">3651</strain>
    </source>
</reference>
<sequence>MVQFTYERLPNFCYIYGKLGISFDLRLTFQEGFEDLGKVMPYWAWIRENAVIRSPLVSTGLSPGASINSIFIPYSLVHSCGKRPSYWRKRVFGDFRQPFGVE</sequence>
<keyword evidence="2" id="KW-1185">Reference proteome</keyword>
<reference evidence="1" key="1">
    <citation type="submission" date="2020-06" db="EMBL/GenBank/DDBJ databases">
        <authorList>
            <person name="Li T."/>
            <person name="Hu X."/>
            <person name="Zhang T."/>
            <person name="Song X."/>
            <person name="Zhang H."/>
            <person name="Dai N."/>
            <person name="Sheng W."/>
            <person name="Hou X."/>
            <person name="Wei L."/>
        </authorList>
    </citation>
    <scope>NUCLEOTIDE SEQUENCE</scope>
    <source>
        <strain evidence="1">3651</strain>
        <tissue evidence="1">Leaf</tissue>
    </source>
</reference>
<comment type="caution">
    <text evidence="1">The sequence shown here is derived from an EMBL/GenBank/DDBJ whole genome shotgun (WGS) entry which is preliminary data.</text>
</comment>
<evidence type="ECO:0000313" key="1">
    <source>
        <dbReference type="EMBL" id="KAK4425024.1"/>
    </source>
</evidence>
<gene>
    <name evidence="1" type="ORF">Salat_1696000</name>
</gene>
<dbReference type="Proteomes" id="UP001293254">
    <property type="component" value="Unassembled WGS sequence"/>
</dbReference>